<keyword evidence="4" id="KW-1185">Reference proteome</keyword>
<dbReference type="GO" id="GO:0016020">
    <property type="term" value="C:membrane"/>
    <property type="evidence" value="ECO:0007669"/>
    <property type="project" value="InterPro"/>
</dbReference>
<feature type="domain" description="Signal transduction histidine kinase internal region" evidence="2">
    <location>
        <begin position="177"/>
        <end position="252"/>
    </location>
</feature>
<evidence type="ECO:0000256" key="1">
    <source>
        <dbReference type="SAM" id="Phobius"/>
    </source>
</evidence>
<accession>A0A1G6NGQ2</accession>
<keyword evidence="1" id="KW-0472">Membrane</keyword>
<keyword evidence="3" id="KW-0808">Transferase</keyword>
<dbReference type="PANTHER" id="PTHR34220">
    <property type="entry name" value="SENSOR HISTIDINE KINASE YPDA"/>
    <property type="match status" value="1"/>
</dbReference>
<name>A0A1G6NGQ2_9SPHI</name>
<dbReference type="EMBL" id="FMZH01000002">
    <property type="protein sequence ID" value="SDC66315.1"/>
    <property type="molecule type" value="Genomic_DNA"/>
</dbReference>
<protein>
    <submittedName>
        <fullName evidence="3">Histidine kinase</fullName>
    </submittedName>
</protein>
<dbReference type="Pfam" id="PF06580">
    <property type="entry name" value="His_kinase"/>
    <property type="match status" value="1"/>
</dbReference>
<dbReference type="Proteomes" id="UP000199455">
    <property type="component" value="Unassembled WGS sequence"/>
</dbReference>
<evidence type="ECO:0000259" key="2">
    <source>
        <dbReference type="Pfam" id="PF06580"/>
    </source>
</evidence>
<evidence type="ECO:0000313" key="3">
    <source>
        <dbReference type="EMBL" id="SDC66315.1"/>
    </source>
</evidence>
<feature type="transmembrane region" description="Helical" evidence="1">
    <location>
        <begin position="81"/>
        <end position="103"/>
    </location>
</feature>
<keyword evidence="3" id="KW-0418">Kinase</keyword>
<dbReference type="GO" id="GO:0000155">
    <property type="term" value="F:phosphorelay sensor kinase activity"/>
    <property type="evidence" value="ECO:0007669"/>
    <property type="project" value="InterPro"/>
</dbReference>
<dbReference type="AlphaFoldDB" id="A0A1G6NGQ2"/>
<dbReference type="PANTHER" id="PTHR34220:SF7">
    <property type="entry name" value="SENSOR HISTIDINE KINASE YPDA"/>
    <property type="match status" value="1"/>
</dbReference>
<dbReference type="STRING" id="390242.SAMN04488024_102654"/>
<sequence>MIDLIRLKFSPLTIKTIIIHTSFWVLFIAYELAIIYYQLESLERPLIYVVFYSINIALFYACLLVLNFTLKGSRLNYLKGFLSYLGLLVLYLIMKGLADYSLGNPQPSQYNTFIFIHKFFPRNIARAVYFTLLAIFYCSAKYATQYKRQVLEAEKRQLLIEKDNAELETQLTRSRNAYLQQQINPHMLFNALNFVYNSTQKYSDDAAQCIWLLSEIMRFSLEEADPDGKIKLGREVEQIDNLIAINRYRFKEPLHLNLQRAGDFASYKIIPLILLTLTENVFKHGNLTEVNSPAVLKLTVDENGLLTFYSRNLKKSKNEHPRMRKAVGLQNIRLRLDALYKCNYQLQIDEPGGFYELNLTLQL</sequence>
<keyword evidence="1" id="KW-1133">Transmembrane helix</keyword>
<gene>
    <name evidence="3" type="ORF">SAMN04488024_102654</name>
</gene>
<feature type="transmembrane region" description="Helical" evidence="1">
    <location>
        <begin position="12"/>
        <end position="39"/>
    </location>
</feature>
<dbReference type="InterPro" id="IPR050640">
    <property type="entry name" value="Bact_2-comp_sensor_kinase"/>
</dbReference>
<feature type="transmembrane region" description="Helical" evidence="1">
    <location>
        <begin position="45"/>
        <end position="69"/>
    </location>
</feature>
<keyword evidence="1" id="KW-0812">Transmembrane</keyword>
<proteinExistence type="predicted"/>
<reference evidence="4" key="1">
    <citation type="submission" date="2016-10" db="EMBL/GenBank/DDBJ databases">
        <authorList>
            <person name="Varghese N."/>
            <person name="Submissions S."/>
        </authorList>
    </citation>
    <scope>NUCLEOTIDE SEQUENCE [LARGE SCALE GENOMIC DNA]</scope>
    <source>
        <strain evidence="4">DSM 18609</strain>
    </source>
</reference>
<feature type="transmembrane region" description="Helical" evidence="1">
    <location>
        <begin position="123"/>
        <end position="140"/>
    </location>
</feature>
<dbReference type="InterPro" id="IPR010559">
    <property type="entry name" value="Sig_transdc_His_kin_internal"/>
</dbReference>
<organism evidence="3 4">
    <name type="scientific">Pedobacter soli</name>
    <dbReference type="NCBI Taxonomy" id="390242"/>
    <lineage>
        <taxon>Bacteria</taxon>
        <taxon>Pseudomonadati</taxon>
        <taxon>Bacteroidota</taxon>
        <taxon>Sphingobacteriia</taxon>
        <taxon>Sphingobacteriales</taxon>
        <taxon>Sphingobacteriaceae</taxon>
        <taxon>Pedobacter</taxon>
    </lineage>
</organism>
<evidence type="ECO:0000313" key="4">
    <source>
        <dbReference type="Proteomes" id="UP000199455"/>
    </source>
</evidence>